<feature type="transmembrane region" description="Helical" evidence="1">
    <location>
        <begin position="63"/>
        <end position="84"/>
    </location>
</feature>
<organism evidence="2 3">
    <name type="scientific">Candidatus Nitrospira nitrosa</name>
    <dbReference type="NCBI Taxonomy" id="1742972"/>
    <lineage>
        <taxon>Bacteria</taxon>
        <taxon>Pseudomonadati</taxon>
        <taxon>Nitrospirota</taxon>
        <taxon>Nitrospiria</taxon>
        <taxon>Nitrospirales</taxon>
        <taxon>Nitrospiraceae</taxon>
        <taxon>Nitrospira</taxon>
    </lineage>
</organism>
<evidence type="ECO:0000313" key="3">
    <source>
        <dbReference type="Proteomes" id="UP000199032"/>
    </source>
</evidence>
<keyword evidence="3" id="KW-1185">Reference proteome</keyword>
<keyword evidence="1" id="KW-0472">Membrane</keyword>
<evidence type="ECO:0000313" key="2">
    <source>
        <dbReference type="EMBL" id="CUS31733.1"/>
    </source>
</evidence>
<dbReference type="RefSeq" id="WP_090742599.1">
    <property type="nucleotide sequence ID" value="NZ_CZQA01000001.1"/>
</dbReference>
<protein>
    <submittedName>
        <fullName evidence="2">Uncharacterized protein</fullName>
    </submittedName>
</protein>
<accession>A0A0S4L2J7</accession>
<reference evidence="2 3" key="1">
    <citation type="submission" date="2015-10" db="EMBL/GenBank/DDBJ databases">
        <authorList>
            <person name="Gilbert D.G."/>
        </authorList>
    </citation>
    <scope>NUCLEOTIDE SEQUENCE [LARGE SCALE GENOMIC DNA]</scope>
    <source>
        <strain evidence="2">COMA1</strain>
    </source>
</reference>
<proteinExistence type="predicted"/>
<dbReference type="AlphaFoldDB" id="A0A0S4L2J7"/>
<keyword evidence="1" id="KW-1133">Transmembrane helix</keyword>
<gene>
    <name evidence="2" type="ORF">COMA1_10243</name>
</gene>
<keyword evidence="1" id="KW-0812">Transmembrane</keyword>
<sequence length="85" mass="9436">MTPVQGPVRLPYPQSVDDFVRAQVILEALCTSHGRRDGTLVRREDVERLEAFDDHPLAPAMGVINGLKLSAVLWGVIFLAVVLIW</sequence>
<evidence type="ECO:0000256" key="1">
    <source>
        <dbReference type="SAM" id="Phobius"/>
    </source>
</evidence>
<name>A0A0S4L2J7_9BACT</name>
<dbReference type="Proteomes" id="UP000199032">
    <property type="component" value="Unassembled WGS sequence"/>
</dbReference>
<dbReference type="EMBL" id="CZQA01000001">
    <property type="protein sequence ID" value="CUS31733.1"/>
    <property type="molecule type" value="Genomic_DNA"/>
</dbReference>